<dbReference type="InterPro" id="IPR008972">
    <property type="entry name" value="Cupredoxin"/>
</dbReference>
<accession>A0A5C3MZI8</accession>
<dbReference type="STRING" id="5364.A0A5C3MZI8"/>
<evidence type="ECO:0000259" key="2">
    <source>
        <dbReference type="Pfam" id="PF07731"/>
    </source>
</evidence>
<keyword evidence="4" id="KW-1185">Reference proteome</keyword>
<dbReference type="EMBL" id="ML213515">
    <property type="protein sequence ID" value="TFK49626.1"/>
    <property type="molecule type" value="Genomic_DNA"/>
</dbReference>
<name>A0A5C3MZI8_9AGAM</name>
<sequence>MGKNSGGVNAAILRYVGAPNTEPTTAQTPSVMPLQETNLHPLVNPAAHPIHLHGHTFSVVRSAGSTQYNYDSPVRRDVVNVGGNDPVNTDNVTIRFETDNSGPWFLHCHIDWHLSAGFGVVMAEDVPDVKSTEKNIPAAWDQLCPASINNGTTPLTNTHKMRRVHHAARHLHHGVHSF</sequence>
<organism evidence="3 4">
    <name type="scientific">Heliocybe sulcata</name>
    <dbReference type="NCBI Taxonomy" id="5364"/>
    <lineage>
        <taxon>Eukaryota</taxon>
        <taxon>Fungi</taxon>
        <taxon>Dikarya</taxon>
        <taxon>Basidiomycota</taxon>
        <taxon>Agaricomycotina</taxon>
        <taxon>Agaricomycetes</taxon>
        <taxon>Gloeophyllales</taxon>
        <taxon>Gloeophyllaceae</taxon>
        <taxon>Heliocybe</taxon>
    </lineage>
</organism>
<dbReference type="Proteomes" id="UP000305948">
    <property type="component" value="Unassembled WGS sequence"/>
</dbReference>
<dbReference type="PANTHER" id="PTHR11709:SF361">
    <property type="entry name" value="IRON TRANSPORT MULTICOPPER OXIDASE FET3"/>
    <property type="match status" value="1"/>
</dbReference>
<dbReference type="Gene3D" id="2.60.40.420">
    <property type="entry name" value="Cupredoxins - blue copper proteins"/>
    <property type="match status" value="1"/>
</dbReference>
<dbReference type="Pfam" id="PF07731">
    <property type="entry name" value="Cu-oxidase_2"/>
    <property type="match status" value="1"/>
</dbReference>
<comment type="similarity">
    <text evidence="1">Belongs to the multicopper oxidase family.</text>
</comment>
<dbReference type="InterPro" id="IPR045087">
    <property type="entry name" value="Cu-oxidase_fam"/>
</dbReference>
<gene>
    <name evidence="3" type="ORF">OE88DRAFT_1736630</name>
</gene>
<dbReference type="OrthoDB" id="2121828at2759"/>
<dbReference type="SUPFAM" id="SSF49503">
    <property type="entry name" value="Cupredoxins"/>
    <property type="match status" value="1"/>
</dbReference>
<dbReference type="AlphaFoldDB" id="A0A5C3MZI8"/>
<dbReference type="GO" id="GO:0005507">
    <property type="term" value="F:copper ion binding"/>
    <property type="evidence" value="ECO:0007669"/>
    <property type="project" value="InterPro"/>
</dbReference>
<protein>
    <recommendedName>
        <fullName evidence="2">Plastocyanin-like domain-containing protein</fullName>
    </recommendedName>
</protein>
<reference evidence="3 4" key="1">
    <citation type="journal article" date="2019" name="Nat. Ecol. Evol.">
        <title>Megaphylogeny resolves global patterns of mushroom evolution.</title>
        <authorList>
            <person name="Varga T."/>
            <person name="Krizsan K."/>
            <person name="Foldi C."/>
            <person name="Dima B."/>
            <person name="Sanchez-Garcia M."/>
            <person name="Sanchez-Ramirez S."/>
            <person name="Szollosi G.J."/>
            <person name="Szarkandi J.G."/>
            <person name="Papp V."/>
            <person name="Albert L."/>
            <person name="Andreopoulos W."/>
            <person name="Angelini C."/>
            <person name="Antonin V."/>
            <person name="Barry K.W."/>
            <person name="Bougher N.L."/>
            <person name="Buchanan P."/>
            <person name="Buyck B."/>
            <person name="Bense V."/>
            <person name="Catcheside P."/>
            <person name="Chovatia M."/>
            <person name="Cooper J."/>
            <person name="Damon W."/>
            <person name="Desjardin D."/>
            <person name="Finy P."/>
            <person name="Geml J."/>
            <person name="Haridas S."/>
            <person name="Hughes K."/>
            <person name="Justo A."/>
            <person name="Karasinski D."/>
            <person name="Kautmanova I."/>
            <person name="Kiss B."/>
            <person name="Kocsube S."/>
            <person name="Kotiranta H."/>
            <person name="LaButti K.M."/>
            <person name="Lechner B.E."/>
            <person name="Liimatainen K."/>
            <person name="Lipzen A."/>
            <person name="Lukacs Z."/>
            <person name="Mihaltcheva S."/>
            <person name="Morgado L.N."/>
            <person name="Niskanen T."/>
            <person name="Noordeloos M.E."/>
            <person name="Ohm R.A."/>
            <person name="Ortiz-Santana B."/>
            <person name="Ovrebo C."/>
            <person name="Racz N."/>
            <person name="Riley R."/>
            <person name="Savchenko A."/>
            <person name="Shiryaev A."/>
            <person name="Soop K."/>
            <person name="Spirin V."/>
            <person name="Szebenyi C."/>
            <person name="Tomsovsky M."/>
            <person name="Tulloss R.E."/>
            <person name="Uehling J."/>
            <person name="Grigoriev I.V."/>
            <person name="Vagvolgyi C."/>
            <person name="Papp T."/>
            <person name="Martin F.M."/>
            <person name="Miettinen O."/>
            <person name="Hibbett D.S."/>
            <person name="Nagy L.G."/>
        </authorList>
    </citation>
    <scope>NUCLEOTIDE SEQUENCE [LARGE SCALE GENOMIC DNA]</scope>
    <source>
        <strain evidence="3 4">OMC1185</strain>
    </source>
</reference>
<feature type="domain" description="Plastocyanin-like" evidence="2">
    <location>
        <begin position="25"/>
        <end position="125"/>
    </location>
</feature>
<proteinExistence type="inferred from homology"/>
<evidence type="ECO:0000313" key="4">
    <source>
        <dbReference type="Proteomes" id="UP000305948"/>
    </source>
</evidence>
<evidence type="ECO:0000256" key="1">
    <source>
        <dbReference type="ARBA" id="ARBA00010609"/>
    </source>
</evidence>
<dbReference type="PANTHER" id="PTHR11709">
    <property type="entry name" value="MULTI-COPPER OXIDASE"/>
    <property type="match status" value="1"/>
</dbReference>
<evidence type="ECO:0000313" key="3">
    <source>
        <dbReference type="EMBL" id="TFK49626.1"/>
    </source>
</evidence>
<dbReference type="InterPro" id="IPR011706">
    <property type="entry name" value="Cu-oxidase_C"/>
</dbReference>
<dbReference type="GO" id="GO:0016491">
    <property type="term" value="F:oxidoreductase activity"/>
    <property type="evidence" value="ECO:0007669"/>
    <property type="project" value="InterPro"/>
</dbReference>